<dbReference type="Proteomes" id="UP000593573">
    <property type="component" value="Unassembled WGS sequence"/>
</dbReference>
<feature type="non-terminal residue" evidence="1">
    <location>
        <position position="1"/>
    </location>
</feature>
<accession>A0A7J8VCB9</accession>
<proteinExistence type="predicted"/>
<name>A0A7J8VCB9_9ROSI</name>
<evidence type="ECO:0000313" key="2">
    <source>
        <dbReference type="Proteomes" id="UP000593573"/>
    </source>
</evidence>
<reference evidence="1 2" key="1">
    <citation type="journal article" date="2019" name="Genome Biol. Evol.">
        <title>Insights into the evolution of the New World diploid cottons (Gossypium, subgenus Houzingenia) based on genome sequencing.</title>
        <authorList>
            <person name="Grover C.E."/>
            <person name="Arick M.A. 2nd"/>
            <person name="Thrash A."/>
            <person name="Conover J.L."/>
            <person name="Sanders W.S."/>
            <person name="Peterson D.G."/>
            <person name="Frelichowski J.E."/>
            <person name="Scheffler J.A."/>
            <person name="Scheffler B.E."/>
            <person name="Wendel J.F."/>
        </authorList>
    </citation>
    <scope>NUCLEOTIDE SEQUENCE [LARGE SCALE GENOMIC DNA]</scope>
    <source>
        <strain evidence="1">57</strain>
        <tissue evidence="1">Leaf</tissue>
    </source>
</reference>
<gene>
    <name evidence="1" type="ORF">Goklo_012448</name>
</gene>
<dbReference type="AlphaFoldDB" id="A0A7J8VCB9"/>
<dbReference type="EMBL" id="JABFAB010000009">
    <property type="protein sequence ID" value="MBA0660431.1"/>
    <property type="molecule type" value="Genomic_DNA"/>
</dbReference>
<sequence length="92" mass="10525">KNYSKSLASFIIFLYINLQTPSSHLIPSPFIPNLKSEEHICTADSRLVCTKFAFYGKNKQESRQKISGTYLKIMNLRMCETASKGFASQVQW</sequence>
<evidence type="ECO:0000313" key="1">
    <source>
        <dbReference type="EMBL" id="MBA0660431.1"/>
    </source>
</evidence>
<organism evidence="1 2">
    <name type="scientific">Gossypium klotzschianum</name>
    <dbReference type="NCBI Taxonomy" id="34286"/>
    <lineage>
        <taxon>Eukaryota</taxon>
        <taxon>Viridiplantae</taxon>
        <taxon>Streptophyta</taxon>
        <taxon>Embryophyta</taxon>
        <taxon>Tracheophyta</taxon>
        <taxon>Spermatophyta</taxon>
        <taxon>Magnoliopsida</taxon>
        <taxon>eudicotyledons</taxon>
        <taxon>Gunneridae</taxon>
        <taxon>Pentapetalae</taxon>
        <taxon>rosids</taxon>
        <taxon>malvids</taxon>
        <taxon>Malvales</taxon>
        <taxon>Malvaceae</taxon>
        <taxon>Malvoideae</taxon>
        <taxon>Gossypium</taxon>
    </lineage>
</organism>
<keyword evidence="2" id="KW-1185">Reference proteome</keyword>
<comment type="caution">
    <text evidence="1">The sequence shown here is derived from an EMBL/GenBank/DDBJ whole genome shotgun (WGS) entry which is preliminary data.</text>
</comment>
<protein>
    <submittedName>
        <fullName evidence="1">Uncharacterized protein</fullName>
    </submittedName>
</protein>